<dbReference type="PANTHER" id="PTHR35730:SF2">
    <property type="entry name" value="KINETOCHORE PROTEIN SPC24 HOMOLOG-RELATED"/>
    <property type="match status" value="1"/>
</dbReference>
<dbReference type="GO" id="GO:0051983">
    <property type="term" value="P:regulation of chromosome segregation"/>
    <property type="evidence" value="ECO:0007669"/>
    <property type="project" value="InterPro"/>
</dbReference>
<proteinExistence type="predicted"/>
<dbReference type="InterPro" id="IPR044951">
    <property type="entry name" value="SPC24-like"/>
</dbReference>
<sequence length="112" mass="13305">MNTTIIYEINDLEHQRVSVEERNQIVMKLKQDDQRAESKLSMYASVMNIIPSLDDELKISGHLNRWFTIWQLVPPQPDELQILWKGIRRWLRNLNLTLQSCLSLMHVTVYGR</sequence>
<organism evidence="1 2">
    <name type="scientific">Vitis vinifera</name>
    <name type="common">Grape</name>
    <dbReference type="NCBI Taxonomy" id="29760"/>
    <lineage>
        <taxon>Eukaryota</taxon>
        <taxon>Viridiplantae</taxon>
        <taxon>Streptophyta</taxon>
        <taxon>Embryophyta</taxon>
        <taxon>Tracheophyta</taxon>
        <taxon>Spermatophyta</taxon>
        <taxon>Magnoliopsida</taxon>
        <taxon>eudicotyledons</taxon>
        <taxon>Gunneridae</taxon>
        <taxon>Pentapetalae</taxon>
        <taxon>rosids</taxon>
        <taxon>Vitales</taxon>
        <taxon>Vitaceae</taxon>
        <taxon>Viteae</taxon>
        <taxon>Vitis</taxon>
    </lineage>
</organism>
<dbReference type="Proteomes" id="UP000288805">
    <property type="component" value="Unassembled WGS sequence"/>
</dbReference>
<name>A0A438GC55_VITVI</name>
<evidence type="ECO:0000313" key="2">
    <source>
        <dbReference type="Proteomes" id="UP000288805"/>
    </source>
</evidence>
<dbReference type="EMBL" id="QGNW01000483">
    <property type="protein sequence ID" value="RVW69776.1"/>
    <property type="molecule type" value="Genomic_DNA"/>
</dbReference>
<evidence type="ECO:0000313" key="1">
    <source>
        <dbReference type="EMBL" id="RVW69776.1"/>
    </source>
</evidence>
<dbReference type="PANTHER" id="PTHR35730">
    <property type="entry name" value="KINETOCHORE PROTEIN SPC24 HOMOLOG-RELATED"/>
    <property type="match status" value="1"/>
</dbReference>
<gene>
    <name evidence="1" type="ORF">CK203_063560</name>
</gene>
<protein>
    <submittedName>
        <fullName evidence="1">Uncharacterized protein</fullName>
    </submittedName>
</protein>
<comment type="caution">
    <text evidence="1">The sequence shown here is derived from an EMBL/GenBank/DDBJ whole genome shotgun (WGS) entry which is preliminary data.</text>
</comment>
<dbReference type="AlphaFoldDB" id="A0A438GC55"/>
<accession>A0A438GC55</accession>
<reference evidence="1 2" key="1">
    <citation type="journal article" date="2018" name="PLoS Genet.">
        <title>Population sequencing reveals clonal diversity and ancestral inbreeding in the grapevine cultivar Chardonnay.</title>
        <authorList>
            <person name="Roach M.J."/>
            <person name="Johnson D.L."/>
            <person name="Bohlmann J."/>
            <person name="van Vuuren H.J."/>
            <person name="Jones S.J."/>
            <person name="Pretorius I.S."/>
            <person name="Schmidt S.A."/>
            <person name="Borneman A.R."/>
        </authorList>
    </citation>
    <scope>NUCLEOTIDE SEQUENCE [LARGE SCALE GENOMIC DNA]</scope>
    <source>
        <strain evidence="2">cv. Chardonnay</strain>
        <tissue evidence="1">Leaf</tissue>
    </source>
</reference>